<name>A0ABD1YJ96_9MARC</name>
<dbReference type="InterPro" id="IPR052164">
    <property type="entry name" value="Anthracycline_SecMetBiosynth"/>
</dbReference>
<dbReference type="PROSITE" id="PS51819">
    <property type="entry name" value="VOC"/>
    <property type="match status" value="1"/>
</dbReference>
<dbReference type="InterPro" id="IPR004360">
    <property type="entry name" value="Glyas_Fos-R_dOase_dom"/>
</dbReference>
<comment type="caution">
    <text evidence="3">The sequence shown here is derived from an EMBL/GenBank/DDBJ whole genome shotgun (WGS) entry which is preliminary data.</text>
</comment>
<dbReference type="PANTHER" id="PTHR33993:SF14">
    <property type="entry name" value="GB|AAF24581.1"/>
    <property type="match status" value="1"/>
</dbReference>
<protein>
    <recommendedName>
        <fullName evidence="2">VOC domain-containing protein</fullName>
    </recommendedName>
</protein>
<feature type="compositionally biased region" description="Pro residues" evidence="1">
    <location>
        <begin position="158"/>
        <end position="171"/>
    </location>
</feature>
<dbReference type="InterPro" id="IPR037523">
    <property type="entry name" value="VOC_core"/>
</dbReference>
<keyword evidence="4" id="KW-1185">Reference proteome</keyword>
<organism evidence="3 4">
    <name type="scientific">Riccia fluitans</name>
    <dbReference type="NCBI Taxonomy" id="41844"/>
    <lineage>
        <taxon>Eukaryota</taxon>
        <taxon>Viridiplantae</taxon>
        <taxon>Streptophyta</taxon>
        <taxon>Embryophyta</taxon>
        <taxon>Marchantiophyta</taxon>
        <taxon>Marchantiopsida</taxon>
        <taxon>Marchantiidae</taxon>
        <taxon>Marchantiales</taxon>
        <taxon>Ricciaceae</taxon>
        <taxon>Riccia</taxon>
    </lineage>
</organism>
<dbReference type="EMBL" id="JBHFFA010000004">
    <property type="protein sequence ID" value="KAL2630728.1"/>
    <property type="molecule type" value="Genomic_DNA"/>
</dbReference>
<dbReference type="Pfam" id="PF00903">
    <property type="entry name" value="Glyoxalase"/>
    <property type="match status" value="1"/>
</dbReference>
<gene>
    <name evidence="3" type="ORF">R1flu_015414</name>
</gene>
<dbReference type="SUPFAM" id="SSF54593">
    <property type="entry name" value="Glyoxalase/Bleomycin resistance protein/Dihydroxybiphenyl dioxygenase"/>
    <property type="match status" value="1"/>
</dbReference>
<accession>A0ABD1YJ96</accession>
<dbReference type="PANTHER" id="PTHR33993">
    <property type="entry name" value="GLYOXALASE-RELATED"/>
    <property type="match status" value="1"/>
</dbReference>
<reference evidence="3 4" key="1">
    <citation type="submission" date="2024-09" db="EMBL/GenBank/DDBJ databases">
        <title>Chromosome-scale assembly of Riccia fluitans.</title>
        <authorList>
            <person name="Paukszto L."/>
            <person name="Sawicki J."/>
            <person name="Karawczyk K."/>
            <person name="Piernik-Szablinska J."/>
            <person name="Szczecinska M."/>
            <person name="Mazdziarz M."/>
        </authorList>
    </citation>
    <scope>NUCLEOTIDE SEQUENCE [LARGE SCALE GENOMIC DNA]</scope>
    <source>
        <strain evidence="3">Rf_01</strain>
        <tissue evidence="3">Aerial parts of the thallus</tissue>
    </source>
</reference>
<feature type="region of interest" description="Disordered" evidence="1">
    <location>
        <begin position="152"/>
        <end position="171"/>
    </location>
</feature>
<dbReference type="Proteomes" id="UP001605036">
    <property type="component" value="Unassembled WGS sequence"/>
</dbReference>
<evidence type="ECO:0000259" key="2">
    <source>
        <dbReference type="PROSITE" id="PS51819"/>
    </source>
</evidence>
<dbReference type="Gene3D" id="3.10.180.10">
    <property type="entry name" value="2,3-Dihydroxybiphenyl 1,2-Dioxygenase, domain 1"/>
    <property type="match status" value="1"/>
</dbReference>
<dbReference type="InterPro" id="IPR029068">
    <property type="entry name" value="Glyas_Bleomycin-R_OHBP_Dase"/>
</dbReference>
<evidence type="ECO:0000313" key="3">
    <source>
        <dbReference type="EMBL" id="KAL2630728.1"/>
    </source>
</evidence>
<feature type="domain" description="VOC" evidence="2">
    <location>
        <begin position="39"/>
        <end position="151"/>
    </location>
</feature>
<sequence length="171" mass="18378">MRRPVILLEGQRSAVQELVLACAYGCWTTIVNEGKAMALLKYIVLLNTDVPRSARFYAHGLGLAVTVCSERWAELQSGAFRIALMQAPKGTNPPARGYSPFLSFDIDDMEGTVTRLLSMGAELDGSIKYAPHGKVAAVRCLDGHMLGLFEPAEGIPKPQGPVKPVGPAPSK</sequence>
<evidence type="ECO:0000256" key="1">
    <source>
        <dbReference type="SAM" id="MobiDB-lite"/>
    </source>
</evidence>
<evidence type="ECO:0000313" key="4">
    <source>
        <dbReference type="Proteomes" id="UP001605036"/>
    </source>
</evidence>
<proteinExistence type="predicted"/>
<dbReference type="AlphaFoldDB" id="A0ABD1YJ96"/>